<accession>A0A0F9IXZ1</accession>
<comment type="caution">
    <text evidence="1">The sequence shown here is derived from an EMBL/GenBank/DDBJ whole genome shotgun (WGS) entry which is preliminary data.</text>
</comment>
<dbReference type="EMBL" id="LAZR01019613">
    <property type="protein sequence ID" value="KKL91897.1"/>
    <property type="molecule type" value="Genomic_DNA"/>
</dbReference>
<reference evidence="1" key="1">
    <citation type="journal article" date="2015" name="Nature">
        <title>Complex archaea that bridge the gap between prokaryotes and eukaryotes.</title>
        <authorList>
            <person name="Spang A."/>
            <person name="Saw J.H."/>
            <person name="Jorgensen S.L."/>
            <person name="Zaremba-Niedzwiedzka K."/>
            <person name="Martijn J."/>
            <person name="Lind A.E."/>
            <person name="van Eijk R."/>
            <person name="Schleper C."/>
            <person name="Guy L."/>
            <person name="Ettema T.J."/>
        </authorList>
    </citation>
    <scope>NUCLEOTIDE SEQUENCE</scope>
</reference>
<organism evidence="1">
    <name type="scientific">marine sediment metagenome</name>
    <dbReference type="NCBI Taxonomy" id="412755"/>
    <lineage>
        <taxon>unclassified sequences</taxon>
        <taxon>metagenomes</taxon>
        <taxon>ecological metagenomes</taxon>
    </lineage>
</organism>
<gene>
    <name evidence="1" type="ORF">LCGC14_1890110</name>
</gene>
<protein>
    <submittedName>
        <fullName evidence="1">Uncharacterized protein</fullName>
    </submittedName>
</protein>
<proteinExistence type="predicted"/>
<sequence>MRTRYIVKIFQGSADLVAMRKTKKEAKALLAEHGRTAPRGGSITPIEPGAPWYNGVC</sequence>
<name>A0A0F9IXZ1_9ZZZZ</name>
<evidence type="ECO:0000313" key="1">
    <source>
        <dbReference type="EMBL" id="KKL91897.1"/>
    </source>
</evidence>
<dbReference type="AlphaFoldDB" id="A0A0F9IXZ1"/>